<gene>
    <name evidence="3" type="ORF">CM83_25</name>
</gene>
<dbReference type="Gene3D" id="4.10.60.10">
    <property type="entry name" value="Zinc finger, CCHC-type"/>
    <property type="match status" value="1"/>
</dbReference>
<dbReference type="InterPro" id="IPR036875">
    <property type="entry name" value="Znf_CCHC_sf"/>
</dbReference>
<protein>
    <submittedName>
        <fullName evidence="3">Gag-Pro-Pol polyprotein</fullName>
    </submittedName>
</protein>
<dbReference type="AlphaFoldDB" id="A0A0A9Z0Z8"/>
<organism evidence="3">
    <name type="scientific">Lygus hesperus</name>
    <name type="common">Western plant bug</name>
    <dbReference type="NCBI Taxonomy" id="30085"/>
    <lineage>
        <taxon>Eukaryota</taxon>
        <taxon>Metazoa</taxon>
        <taxon>Ecdysozoa</taxon>
        <taxon>Arthropoda</taxon>
        <taxon>Hexapoda</taxon>
        <taxon>Insecta</taxon>
        <taxon>Pterygota</taxon>
        <taxon>Neoptera</taxon>
        <taxon>Paraneoptera</taxon>
        <taxon>Hemiptera</taxon>
        <taxon>Heteroptera</taxon>
        <taxon>Panheteroptera</taxon>
        <taxon>Cimicomorpha</taxon>
        <taxon>Miridae</taxon>
        <taxon>Mirini</taxon>
        <taxon>Lygus</taxon>
    </lineage>
</organism>
<reference evidence="3" key="1">
    <citation type="journal article" date="2014" name="PLoS ONE">
        <title>Transcriptome-Based Identification of ABC Transporters in the Western Tarnished Plant Bug Lygus hesperus.</title>
        <authorList>
            <person name="Hull J.J."/>
            <person name="Chaney K."/>
            <person name="Geib S.M."/>
            <person name="Fabrick J.A."/>
            <person name="Brent C.S."/>
            <person name="Walsh D."/>
            <person name="Lavine L.C."/>
        </authorList>
    </citation>
    <scope>NUCLEOTIDE SEQUENCE</scope>
</reference>
<dbReference type="CDD" id="cd00303">
    <property type="entry name" value="retropepsin_like"/>
    <property type="match status" value="1"/>
</dbReference>
<reference evidence="3" key="2">
    <citation type="submission" date="2014-07" db="EMBL/GenBank/DDBJ databases">
        <authorList>
            <person name="Hull J."/>
        </authorList>
    </citation>
    <scope>NUCLEOTIDE SEQUENCE</scope>
</reference>
<evidence type="ECO:0000256" key="1">
    <source>
        <dbReference type="PROSITE-ProRule" id="PRU00047"/>
    </source>
</evidence>
<keyword evidence="1" id="KW-0862">Zinc</keyword>
<dbReference type="SUPFAM" id="SSF57756">
    <property type="entry name" value="Retrovirus zinc finger-like domains"/>
    <property type="match status" value="1"/>
</dbReference>
<feature type="non-terminal residue" evidence="3">
    <location>
        <position position="200"/>
    </location>
</feature>
<dbReference type="GO" id="GO:0003676">
    <property type="term" value="F:nucleic acid binding"/>
    <property type="evidence" value="ECO:0007669"/>
    <property type="project" value="InterPro"/>
</dbReference>
<keyword evidence="1" id="KW-0863">Zinc-finger</keyword>
<evidence type="ECO:0000313" key="3">
    <source>
        <dbReference type="EMBL" id="JAG35490.1"/>
    </source>
</evidence>
<dbReference type="EMBL" id="GBHO01008114">
    <property type="protein sequence ID" value="JAG35490.1"/>
    <property type="molecule type" value="Transcribed_RNA"/>
</dbReference>
<evidence type="ECO:0000259" key="2">
    <source>
        <dbReference type="PROSITE" id="PS50158"/>
    </source>
</evidence>
<accession>A0A0A9Z0Z8</accession>
<feature type="domain" description="CCHC-type" evidence="2">
    <location>
        <begin position="76"/>
        <end position="92"/>
    </location>
</feature>
<keyword evidence="1" id="KW-0479">Metal-binding</keyword>
<feature type="non-terminal residue" evidence="3">
    <location>
        <position position="1"/>
    </location>
</feature>
<dbReference type="GO" id="GO:0008270">
    <property type="term" value="F:zinc ion binding"/>
    <property type="evidence" value="ECO:0007669"/>
    <property type="project" value="UniProtKB-KW"/>
</dbReference>
<sequence>ADAHTQARSLELAQVQSRLYDDPFPTTTVNAVHGSDSDSIEPEPTERNVGATRQGKCYFCGLGRHPRTKCPASESKCSNCSKIGHYAKVCRSDKAKPTKSSAALATIQSCSVSSISKVKTMVGLAGFKISGMLDSGSDISLIDKRVALRLGLKIHTIKDEVGLASNTHRVSIQGQCRTDLKILGHHYPNVSLSVLPDLCA</sequence>
<dbReference type="InterPro" id="IPR001878">
    <property type="entry name" value="Znf_CCHC"/>
</dbReference>
<dbReference type="InterPro" id="IPR021109">
    <property type="entry name" value="Peptidase_aspartic_dom_sf"/>
</dbReference>
<dbReference type="SMART" id="SM00343">
    <property type="entry name" value="ZnF_C2HC"/>
    <property type="match status" value="2"/>
</dbReference>
<proteinExistence type="predicted"/>
<dbReference type="Gene3D" id="2.40.70.10">
    <property type="entry name" value="Acid Proteases"/>
    <property type="match status" value="1"/>
</dbReference>
<dbReference type="SUPFAM" id="SSF50630">
    <property type="entry name" value="Acid proteases"/>
    <property type="match status" value="1"/>
</dbReference>
<dbReference type="PROSITE" id="PS50158">
    <property type="entry name" value="ZF_CCHC"/>
    <property type="match status" value="1"/>
</dbReference>
<name>A0A0A9Z0Z8_LYGHE</name>